<evidence type="ECO:0000313" key="2">
    <source>
        <dbReference type="Proteomes" id="UP000198251"/>
    </source>
</evidence>
<protein>
    <submittedName>
        <fullName evidence="1">Uncharacterized protein</fullName>
    </submittedName>
</protein>
<dbReference type="Proteomes" id="UP000198251">
    <property type="component" value="Chromosome I"/>
</dbReference>
<reference evidence="1 2" key="1">
    <citation type="submission" date="2016-06" db="EMBL/GenBank/DDBJ databases">
        <authorList>
            <person name="Kjaerup R.B."/>
            <person name="Dalgaard T.S."/>
            <person name="Juul-Madsen H.R."/>
        </authorList>
    </citation>
    <scope>NUCLEOTIDE SEQUENCE [LARGE SCALE GENOMIC DNA]</scope>
    <source>
        <strain evidence="1 2">DSM 43913</strain>
    </source>
</reference>
<organism evidence="1 2">
    <name type="scientific">Micromonospora echinofusca</name>
    <dbReference type="NCBI Taxonomy" id="47858"/>
    <lineage>
        <taxon>Bacteria</taxon>
        <taxon>Bacillati</taxon>
        <taxon>Actinomycetota</taxon>
        <taxon>Actinomycetes</taxon>
        <taxon>Micromonosporales</taxon>
        <taxon>Micromonosporaceae</taxon>
        <taxon>Micromonospora</taxon>
    </lineage>
</organism>
<name>A0A1C5G6V7_MICEH</name>
<keyword evidence="2" id="KW-1185">Reference proteome</keyword>
<evidence type="ECO:0000313" key="1">
    <source>
        <dbReference type="EMBL" id="SCG15653.1"/>
    </source>
</evidence>
<dbReference type="AlphaFoldDB" id="A0A1C5G6V7"/>
<dbReference type="EMBL" id="LT607733">
    <property type="protein sequence ID" value="SCG15653.1"/>
    <property type="molecule type" value="Genomic_DNA"/>
</dbReference>
<dbReference type="NCBIfam" id="NF038157">
    <property type="entry name" value="lanti_ALQxL"/>
    <property type="match status" value="1"/>
</dbReference>
<accession>A0A1C5G6V7</accession>
<sequence length="70" mass="8065">MHRNLLVDLHVDLSQLIRPDRHPTRKEPLVELDLDALQLLPETEPVALSRCQVTCQDTPTCWITCFITTD</sequence>
<proteinExistence type="predicted"/>
<gene>
    <name evidence="1" type="ORF">GA0070610_1894</name>
</gene>